<gene>
    <name evidence="3" type="ORF">Achr_15800</name>
</gene>
<feature type="transmembrane region" description="Helical" evidence="1">
    <location>
        <begin position="74"/>
        <end position="105"/>
    </location>
</feature>
<feature type="domain" description="Acyltransferase 3" evidence="2">
    <location>
        <begin position="36"/>
        <end position="373"/>
    </location>
</feature>
<keyword evidence="1" id="KW-0472">Membrane</keyword>
<keyword evidence="3" id="KW-0808">Transferase</keyword>
<keyword evidence="1" id="KW-0812">Transmembrane</keyword>
<proteinExistence type="predicted"/>
<dbReference type="GO" id="GO:0016747">
    <property type="term" value="F:acyltransferase activity, transferring groups other than amino-acyl groups"/>
    <property type="evidence" value="ECO:0007669"/>
    <property type="project" value="InterPro"/>
</dbReference>
<evidence type="ECO:0000256" key="1">
    <source>
        <dbReference type="SAM" id="Phobius"/>
    </source>
</evidence>
<feature type="transmembrane region" description="Helical" evidence="1">
    <location>
        <begin position="299"/>
        <end position="321"/>
    </location>
</feature>
<sequence length="401" mass="44705">MEDTSVKLQAVKFGDGFARWLRRDARPLGARDLSHAIGLARITLIVGLVFLHYLEYPNSPVSPFHGMDVVHHPLATFVNSFILFFFFSAVPLLSLISGWLFFSFAEERHAAHLELARRIRRRLTSLYLPLVFWNAIFLAMLLLLFSWRPDAPLLDALNIRFERAGWFDYLNAVFGLTRHPVGFQFWFVRDLCVTVLVSPLLWLSLRHVPSLGLAMLGLAWMADSDLRIFFRADVVFFFYLGGWLRMRGMALEVGLRSTLVSLLAYLVLVALRAAAPLLLGGEGPHPEWLNAATRAMRLIGMLACWGIVLQLAATPAGAALARYGGLAFFLYATHFPFIAAMKIQLWRLIPAPTDGWMLAHYLASVLVTLAIALSAGLLLARKAPRCFALMNGGRALGAGSP</sequence>
<dbReference type="EMBL" id="CP010415">
    <property type="protein sequence ID" value="AJE21039.1"/>
    <property type="molecule type" value="Genomic_DNA"/>
</dbReference>
<organism evidence="3 4">
    <name type="scientific">Azotobacter chroococcum NCIMB 8003</name>
    <dbReference type="NCBI Taxonomy" id="1328314"/>
    <lineage>
        <taxon>Bacteria</taxon>
        <taxon>Pseudomonadati</taxon>
        <taxon>Pseudomonadota</taxon>
        <taxon>Gammaproteobacteria</taxon>
        <taxon>Pseudomonadales</taxon>
        <taxon>Pseudomonadaceae</taxon>
        <taxon>Azotobacter</taxon>
    </lineage>
</organism>
<feature type="transmembrane region" description="Helical" evidence="1">
    <location>
        <begin position="167"/>
        <end position="188"/>
    </location>
</feature>
<feature type="transmembrane region" description="Helical" evidence="1">
    <location>
        <begin position="358"/>
        <end position="380"/>
    </location>
</feature>
<reference evidence="3 4" key="1">
    <citation type="journal article" date="2015" name="PLoS ONE">
        <title>Azotobacter Genomes: The Genome of Azotobacter chroococcum NCIMB 8003 (ATCC 4412).</title>
        <authorList>
            <person name="Robson R.L."/>
            <person name="Jones R."/>
            <person name="Robson R.M."/>
            <person name="Schwartz A."/>
            <person name="Richardson T.H."/>
        </authorList>
    </citation>
    <scope>NUCLEOTIDE SEQUENCE [LARGE SCALE GENOMIC DNA]</scope>
    <source>
        <strain evidence="3 4">NCIMB 8003</strain>
    </source>
</reference>
<dbReference type="AlphaFoldDB" id="A0A0C4WL93"/>
<dbReference type="Pfam" id="PF01757">
    <property type="entry name" value="Acyl_transf_3"/>
    <property type="match status" value="1"/>
</dbReference>
<dbReference type="STRING" id="1328314.Achr_15800"/>
<evidence type="ECO:0000313" key="4">
    <source>
        <dbReference type="Proteomes" id="UP000068210"/>
    </source>
</evidence>
<dbReference type="HOGENOM" id="CLU_054154_1_0_6"/>
<feature type="transmembrane region" description="Helical" evidence="1">
    <location>
        <begin position="258"/>
        <end position="279"/>
    </location>
</feature>
<feature type="transmembrane region" description="Helical" evidence="1">
    <location>
        <begin position="200"/>
        <end position="222"/>
    </location>
</feature>
<dbReference type="KEGG" id="acx:Achr_15800"/>
<feature type="transmembrane region" description="Helical" evidence="1">
    <location>
        <begin position="126"/>
        <end position="147"/>
    </location>
</feature>
<feature type="transmembrane region" description="Helical" evidence="1">
    <location>
        <begin position="328"/>
        <end position="346"/>
    </location>
</feature>
<keyword evidence="4" id="KW-1185">Reference proteome</keyword>
<protein>
    <submittedName>
        <fullName evidence="3">Succinyltransferase protein</fullName>
    </submittedName>
</protein>
<feature type="transmembrane region" description="Helical" evidence="1">
    <location>
        <begin position="33"/>
        <end position="54"/>
    </location>
</feature>
<keyword evidence="1" id="KW-1133">Transmembrane helix</keyword>
<feature type="transmembrane region" description="Helical" evidence="1">
    <location>
        <begin position="228"/>
        <end position="246"/>
    </location>
</feature>
<dbReference type="Proteomes" id="UP000068210">
    <property type="component" value="Chromosome"/>
</dbReference>
<name>A0A0C4WL93_9GAMM</name>
<dbReference type="InterPro" id="IPR002656">
    <property type="entry name" value="Acyl_transf_3_dom"/>
</dbReference>
<evidence type="ECO:0000313" key="3">
    <source>
        <dbReference type="EMBL" id="AJE21039.1"/>
    </source>
</evidence>
<accession>A0A0C4WL93</accession>
<evidence type="ECO:0000259" key="2">
    <source>
        <dbReference type="Pfam" id="PF01757"/>
    </source>
</evidence>